<dbReference type="PANTHER" id="PTHR31157:SF1">
    <property type="entry name" value="SCP DOMAIN-CONTAINING PROTEIN"/>
    <property type="match status" value="1"/>
</dbReference>
<keyword evidence="3" id="KW-1185">Reference proteome</keyword>
<evidence type="ECO:0000313" key="3">
    <source>
        <dbReference type="Proteomes" id="UP001596043"/>
    </source>
</evidence>
<dbReference type="Pfam" id="PF00188">
    <property type="entry name" value="CAP"/>
    <property type="match status" value="1"/>
</dbReference>
<dbReference type="CDD" id="cd05379">
    <property type="entry name" value="CAP_bacterial"/>
    <property type="match status" value="1"/>
</dbReference>
<dbReference type="RefSeq" id="WP_379982522.1">
    <property type="nucleotide sequence ID" value="NZ_JBHSFV010000019.1"/>
</dbReference>
<feature type="domain" description="SCP" evidence="1">
    <location>
        <begin position="54"/>
        <end position="159"/>
    </location>
</feature>
<dbReference type="PROSITE" id="PS51257">
    <property type="entry name" value="PROKAR_LIPOPROTEIN"/>
    <property type="match status" value="1"/>
</dbReference>
<name>A0ABV9I3T7_9FLAO</name>
<protein>
    <submittedName>
        <fullName evidence="2">CAP domain-containing protein</fullName>
    </submittedName>
</protein>
<comment type="caution">
    <text evidence="2">The sequence shown here is derived from an EMBL/GenBank/DDBJ whole genome shotgun (WGS) entry which is preliminary data.</text>
</comment>
<dbReference type="InterPro" id="IPR014044">
    <property type="entry name" value="CAP_dom"/>
</dbReference>
<dbReference type="InterPro" id="IPR035940">
    <property type="entry name" value="CAP_sf"/>
</dbReference>
<evidence type="ECO:0000313" key="2">
    <source>
        <dbReference type="EMBL" id="MFC4636381.1"/>
    </source>
</evidence>
<evidence type="ECO:0000259" key="1">
    <source>
        <dbReference type="Pfam" id="PF00188"/>
    </source>
</evidence>
<dbReference type="Gene3D" id="3.40.33.10">
    <property type="entry name" value="CAP"/>
    <property type="match status" value="1"/>
</dbReference>
<dbReference type="PANTHER" id="PTHR31157">
    <property type="entry name" value="SCP DOMAIN-CONTAINING PROTEIN"/>
    <property type="match status" value="1"/>
</dbReference>
<accession>A0ABV9I3T7</accession>
<proteinExistence type="predicted"/>
<dbReference type="Proteomes" id="UP001596043">
    <property type="component" value="Unassembled WGS sequence"/>
</dbReference>
<organism evidence="2 3">
    <name type="scientific">Dokdonia ponticola</name>
    <dbReference type="NCBI Taxonomy" id="2041041"/>
    <lineage>
        <taxon>Bacteria</taxon>
        <taxon>Pseudomonadati</taxon>
        <taxon>Bacteroidota</taxon>
        <taxon>Flavobacteriia</taxon>
        <taxon>Flavobacteriales</taxon>
        <taxon>Flavobacteriaceae</taxon>
        <taxon>Dokdonia</taxon>
    </lineage>
</organism>
<reference evidence="3" key="1">
    <citation type="journal article" date="2019" name="Int. J. Syst. Evol. Microbiol.">
        <title>The Global Catalogue of Microorganisms (GCM) 10K type strain sequencing project: providing services to taxonomists for standard genome sequencing and annotation.</title>
        <authorList>
            <consortium name="The Broad Institute Genomics Platform"/>
            <consortium name="The Broad Institute Genome Sequencing Center for Infectious Disease"/>
            <person name="Wu L."/>
            <person name="Ma J."/>
        </authorList>
    </citation>
    <scope>NUCLEOTIDE SEQUENCE [LARGE SCALE GENOMIC DNA]</scope>
    <source>
        <strain evidence="3">YJ-61-S</strain>
    </source>
</reference>
<dbReference type="SUPFAM" id="SSF55797">
    <property type="entry name" value="PR-1-like"/>
    <property type="match status" value="1"/>
</dbReference>
<dbReference type="EMBL" id="JBHSFV010000019">
    <property type="protein sequence ID" value="MFC4636381.1"/>
    <property type="molecule type" value="Genomic_DNA"/>
</dbReference>
<sequence>MKLLTNSLFVMGLACLLLSCSPEETEDITSTANFESELNIENDDTMSNEILVIINEHRASLNLPPFSSHALAKEEAMEHTTYMIINNRVSHDNFFERSDYLKANGASSVSENVAFGYRTAQAVVDGWLNSPDHKQAIEGDYTHSGISVAQTESGVNFFTHIFVN</sequence>
<gene>
    <name evidence="2" type="ORF">ACFO3O_20915</name>
</gene>